<feature type="transmembrane region" description="Helical" evidence="9">
    <location>
        <begin position="277"/>
        <end position="296"/>
    </location>
</feature>
<dbReference type="PANTHER" id="PTHR21716">
    <property type="entry name" value="TRANSMEMBRANE PROTEIN"/>
    <property type="match status" value="1"/>
</dbReference>
<comment type="subcellular location">
    <subcellularLocation>
        <location evidence="1">Cell membrane</location>
        <topology evidence="1">Multi-pass membrane protein</topology>
    </subcellularLocation>
</comment>
<dbReference type="Pfam" id="PF01594">
    <property type="entry name" value="AI-2E_transport"/>
    <property type="match status" value="1"/>
</dbReference>
<feature type="transmembrane region" description="Helical" evidence="9">
    <location>
        <begin position="192"/>
        <end position="214"/>
    </location>
</feature>
<evidence type="ECO:0000256" key="5">
    <source>
        <dbReference type="ARBA" id="ARBA00022692"/>
    </source>
</evidence>
<dbReference type="GO" id="GO:0005886">
    <property type="term" value="C:plasma membrane"/>
    <property type="evidence" value="ECO:0007669"/>
    <property type="project" value="UniProtKB-SubCell"/>
</dbReference>
<comment type="similarity">
    <text evidence="2">Belongs to the autoinducer-2 exporter (AI-2E) (TC 2.A.86) family.</text>
</comment>
<evidence type="ECO:0000256" key="6">
    <source>
        <dbReference type="ARBA" id="ARBA00022989"/>
    </source>
</evidence>
<evidence type="ECO:0000256" key="1">
    <source>
        <dbReference type="ARBA" id="ARBA00004651"/>
    </source>
</evidence>
<name>A0A412G2S8_9FIRM</name>
<dbReference type="Proteomes" id="UP000284178">
    <property type="component" value="Unassembled WGS sequence"/>
</dbReference>
<keyword evidence="6 9" id="KW-1133">Transmembrane helix</keyword>
<dbReference type="PANTHER" id="PTHR21716:SF53">
    <property type="entry name" value="PERMEASE PERM-RELATED"/>
    <property type="match status" value="1"/>
</dbReference>
<feature type="transmembrane region" description="Helical" evidence="9">
    <location>
        <begin position="302"/>
        <end position="327"/>
    </location>
</feature>
<evidence type="ECO:0000313" key="11">
    <source>
        <dbReference type="Proteomes" id="UP000284178"/>
    </source>
</evidence>
<keyword evidence="4" id="KW-1003">Cell membrane</keyword>
<sequence length="421" mass="46555">MIPKDILKKIKPWMWLSTYIVLLLFALVHFQDLMGVLGKVMHLLTPLFYAIGIAFVLNQPMKAIEKGLIKLIQALPRSKKNPPQREPKVRGISIFLTLLLALAVLFVLSSIIFPQLITSIVQLFNNCVVYAGNIVENINNLLASLHLENIEWDLDTAKLQAALDQLGLSADKIFQTATNWVGGTGMTVINNISAITVGLSNWVMGFMLSLYLLSSKEKFIRQLKKLIGALLPLSAANRVLAWGRKTNQTFSSFISGQLLEACILAMLYYVSMTLFKMPYAMLISTVIGVTSIVPMFGAMLGMAFGCVLIFAINPWMSLFFMVYFQIVQQFENNLIYPRVVGNSVGLPGIWVLLSIVVFGGLLGLFGMLIAVPATAVLYTLLGEFVNGRMRKKGQILNESGLLSMDSTSNPEQESSSSNENQ</sequence>
<feature type="transmembrane region" description="Helical" evidence="9">
    <location>
        <begin position="12"/>
        <end position="30"/>
    </location>
</feature>
<keyword evidence="7 9" id="KW-0472">Membrane</keyword>
<feature type="transmembrane region" description="Helical" evidence="9">
    <location>
        <begin position="36"/>
        <end position="57"/>
    </location>
</feature>
<evidence type="ECO:0000256" key="4">
    <source>
        <dbReference type="ARBA" id="ARBA00022475"/>
    </source>
</evidence>
<evidence type="ECO:0000256" key="2">
    <source>
        <dbReference type="ARBA" id="ARBA00009773"/>
    </source>
</evidence>
<organism evidence="10 11">
    <name type="scientific">Holdemania filiformis</name>
    <dbReference type="NCBI Taxonomy" id="61171"/>
    <lineage>
        <taxon>Bacteria</taxon>
        <taxon>Bacillati</taxon>
        <taxon>Bacillota</taxon>
        <taxon>Erysipelotrichia</taxon>
        <taxon>Erysipelotrichales</taxon>
        <taxon>Erysipelotrichaceae</taxon>
        <taxon>Holdemania</taxon>
    </lineage>
</organism>
<dbReference type="AlphaFoldDB" id="A0A412G2S8"/>
<feature type="transmembrane region" description="Helical" evidence="9">
    <location>
        <begin position="364"/>
        <end position="385"/>
    </location>
</feature>
<dbReference type="RefSeq" id="WP_117894842.1">
    <property type="nucleotide sequence ID" value="NZ_CABJCV010000008.1"/>
</dbReference>
<feature type="region of interest" description="Disordered" evidence="8">
    <location>
        <begin position="401"/>
        <end position="421"/>
    </location>
</feature>
<evidence type="ECO:0000313" key="10">
    <source>
        <dbReference type="EMBL" id="RGR74765.1"/>
    </source>
</evidence>
<evidence type="ECO:0000256" key="3">
    <source>
        <dbReference type="ARBA" id="ARBA00022448"/>
    </source>
</evidence>
<dbReference type="GeneID" id="83015399"/>
<feature type="transmembrane region" description="Helical" evidence="9">
    <location>
        <begin position="226"/>
        <end position="243"/>
    </location>
</feature>
<proteinExistence type="inferred from homology"/>
<keyword evidence="3" id="KW-0813">Transport</keyword>
<keyword evidence="11" id="KW-1185">Reference proteome</keyword>
<reference evidence="10 11" key="1">
    <citation type="submission" date="2018-08" db="EMBL/GenBank/DDBJ databases">
        <title>A genome reference for cultivated species of the human gut microbiota.</title>
        <authorList>
            <person name="Zou Y."/>
            <person name="Xue W."/>
            <person name="Luo G."/>
        </authorList>
    </citation>
    <scope>NUCLEOTIDE SEQUENCE [LARGE SCALE GENOMIC DNA]</scope>
    <source>
        <strain evidence="10 11">AF24-29</strain>
    </source>
</reference>
<feature type="compositionally biased region" description="Low complexity" evidence="8">
    <location>
        <begin position="406"/>
        <end position="421"/>
    </location>
</feature>
<evidence type="ECO:0000256" key="8">
    <source>
        <dbReference type="SAM" id="MobiDB-lite"/>
    </source>
</evidence>
<comment type="caution">
    <text evidence="10">The sequence shown here is derived from an EMBL/GenBank/DDBJ whole genome shotgun (WGS) entry which is preliminary data.</text>
</comment>
<accession>A0A412G2S8</accession>
<dbReference type="GO" id="GO:0055085">
    <property type="term" value="P:transmembrane transport"/>
    <property type="evidence" value="ECO:0007669"/>
    <property type="project" value="TreeGrafter"/>
</dbReference>
<gene>
    <name evidence="10" type="ORF">DWY25_08275</name>
</gene>
<keyword evidence="5 9" id="KW-0812">Transmembrane</keyword>
<evidence type="ECO:0000256" key="9">
    <source>
        <dbReference type="SAM" id="Phobius"/>
    </source>
</evidence>
<feature type="transmembrane region" description="Helical" evidence="9">
    <location>
        <begin position="339"/>
        <end position="358"/>
    </location>
</feature>
<dbReference type="EMBL" id="QRUP01000008">
    <property type="protein sequence ID" value="RGR74765.1"/>
    <property type="molecule type" value="Genomic_DNA"/>
</dbReference>
<dbReference type="InterPro" id="IPR002549">
    <property type="entry name" value="AI-2E-like"/>
</dbReference>
<protein>
    <submittedName>
        <fullName evidence="10">AI-2E family transporter</fullName>
    </submittedName>
</protein>
<feature type="transmembrane region" description="Helical" evidence="9">
    <location>
        <begin position="249"/>
        <end position="270"/>
    </location>
</feature>
<evidence type="ECO:0000256" key="7">
    <source>
        <dbReference type="ARBA" id="ARBA00023136"/>
    </source>
</evidence>
<feature type="transmembrane region" description="Helical" evidence="9">
    <location>
        <begin position="89"/>
        <end position="113"/>
    </location>
</feature>